<evidence type="ECO:0000259" key="2">
    <source>
        <dbReference type="Pfam" id="PF12697"/>
    </source>
</evidence>
<dbReference type="Gene3D" id="3.30.559.10">
    <property type="entry name" value="Chloramphenicol acetyltransferase-like domain"/>
    <property type="match status" value="1"/>
</dbReference>
<dbReference type="eggNOG" id="ENOG502S30W">
    <property type="taxonomic scope" value="Eukaryota"/>
</dbReference>
<dbReference type="CDD" id="cd12809">
    <property type="entry name" value="Esterase_713_like-2"/>
    <property type="match status" value="1"/>
</dbReference>
<organism evidence="3 4">
    <name type="scientific">Colletotrichum sublineola</name>
    <name type="common">Sorghum anthracnose fungus</name>
    <dbReference type="NCBI Taxonomy" id="1173701"/>
    <lineage>
        <taxon>Eukaryota</taxon>
        <taxon>Fungi</taxon>
        <taxon>Dikarya</taxon>
        <taxon>Ascomycota</taxon>
        <taxon>Pezizomycotina</taxon>
        <taxon>Sordariomycetes</taxon>
        <taxon>Hypocreomycetidae</taxon>
        <taxon>Glomerellales</taxon>
        <taxon>Glomerellaceae</taxon>
        <taxon>Colletotrichum</taxon>
        <taxon>Colletotrichum graminicola species complex</taxon>
    </lineage>
</organism>
<keyword evidence="4" id="KW-1185">Reference proteome</keyword>
<dbReference type="EMBL" id="JMSE01000950">
    <property type="protein sequence ID" value="KDN66246.1"/>
    <property type="molecule type" value="Genomic_DNA"/>
</dbReference>
<feature type="chain" id="PRO_5001630354" description="AB hydrolase-1 domain-containing protein" evidence="1">
    <location>
        <begin position="20"/>
        <end position="926"/>
    </location>
</feature>
<dbReference type="InterPro" id="IPR010828">
    <property type="entry name" value="Atf2/Sli1-like"/>
</dbReference>
<dbReference type="Gene3D" id="3.30.559.30">
    <property type="entry name" value="Nonribosomal peptide synthetase, condensation domain"/>
    <property type="match status" value="1"/>
</dbReference>
<dbReference type="InterPro" id="IPR023213">
    <property type="entry name" value="CAT-like_dom_sf"/>
</dbReference>
<proteinExistence type="predicted"/>
<sequence length="926" mass="101297">MHFFNLAVAAAALLGQAAASLPVVEFISGLAQPNEDGRVDSEAPYVRSYFYVGGGYVDDGSGGHIFRDQMYVEKLLPVRGVSQSTPIVLIHGQAQTGSNFLNKPDGGRGWASHFVEQGFEVYIVDQTFRGRSAWMPGYGAPEPSTYSAEIIQQRFTAVQKYNLWPQAVNHTQWPGTGMMGDEVFDAFYSSNLQFVNNGTYQQKTVREAGALLLDKIGRPVVLVGHSQGGLMPIIIADARPKLTKALVLLEPTGPPFQEAIFSNRSSRPYGLTDIPVAYSPEVIDPATDLVKQTYPSKGENFVQCVLQAEEPAPRQLTNLVDKPIILITSEASYHAPYDHCTVEFLKQAGCSKTEHLELSEIGIHGNGHMFFMEKNSYQIQKVLRDWIQALIDIMATTASEIGPDKGKDGIVTGQSHYTIVRKTTNLDRMFYAYHRLGIQSNVLVSARYVAAQSGNQRLVLSEEAVFSALHALVSKYPELALVGVVESVEDKEHHLSLASLNTVDLDSCVEFIEEEQPVDADFLEAIHGQWHWADGEVKPGQPWWKVIVVGHRDVIFVFHHLVCDGAFGMTFHREFLAALNATATSKVNPAPSHTVQLDAGRVKLSKRLEDTIHKKPSVLGVMYNLFVFLFYRFFYAKKLFFVNFPKPKAVLTDPMTTAQPADRTITKVVTCRIPAEKTKAIIAACRAHGTTFTPFLAVVVAGTLAADFYPDAEVGFTRYAVDMRATGCFETQSEDEGKLLNLAASLPELERLKKYSQAFPKSASLGEKQQAPAAAVDARAVWTLVQDYGRRMKDSCTGGEDSHLYKSWISGNALGPSLEDFAAKLPTMGLFMQNSFSISNLGALRVAPQGSDLEEPLVKIEDVQFSAGPVQGAVGYHGIVFNVAGAEGGETVINACTEGGMAPDGMPQAVLDGIMARIDALLLAVV</sequence>
<dbReference type="Gene3D" id="3.40.50.1820">
    <property type="entry name" value="alpha/beta hydrolase"/>
    <property type="match status" value="1"/>
</dbReference>
<dbReference type="InterPro" id="IPR050228">
    <property type="entry name" value="Carboxylesterase_BioH"/>
</dbReference>
<dbReference type="HOGENOM" id="CLU_315454_0_0_1"/>
<name>A0A066XKI8_COLSU</name>
<evidence type="ECO:0000313" key="4">
    <source>
        <dbReference type="Proteomes" id="UP000027238"/>
    </source>
</evidence>
<dbReference type="InterPro" id="IPR000073">
    <property type="entry name" value="AB_hydrolase_1"/>
</dbReference>
<protein>
    <recommendedName>
        <fullName evidence="2">AB hydrolase-1 domain-containing protein</fullName>
    </recommendedName>
</protein>
<dbReference type="AlphaFoldDB" id="A0A066XKI8"/>
<dbReference type="InterPro" id="IPR029058">
    <property type="entry name" value="AB_hydrolase_fold"/>
</dbReference>
<dbReference type="Pfam" id="PF07247">
    <property type="entry name" value="AATase"/>
    <property type="match status" value="1"/>
</dbReference>
<evidence type="ECO:0000256" key="1">
    <source>
        <dbReference type="SAM" id="SignalP"/>
    </source>
</evidence>
<gene>
    <name evidence="3" type="ORF">CSUB01_06761</name>
</gene>
<evidence type="ECO:0000313" key="3">
    <source>
        <dbReference type="EMBL" id="KDN66246.1"/>
    </source>
</evidence>
<comment type="caution">
    <text evidence="3">The sequence shown here is derived from an EMBL/GenBank/DDBJ whole genome shotgun (WGS) entry which is preliminary data.</text>
</comment>
<dbReference type="Proteomes" id="UP000027238">
    <property type="component" value="Unassembled WGS sequence"/>
</dbReference>
<dbReference type="STRING" id="1173701.A0A066XKI8"/>
<dbReference type="PANTHER" id="PTHR43194">
    <property type="entry name" value="HYDROLASE ALPHA/BETA FOLD FAMILY"/>
    <property type="match status" value="1"/>
</dbReference>
<feature type="signal peptide" evidence="1">
    <location>
        <begin position="1"/>
        <end position="19"/>
    </location>
</feature>
<accession>A0A066XKI8</accession>
<dbReference type="OrthoDB" id="2150604at2759"/>
<feature type="domain" description="AB hydrolase-1" evidence="2">
    <location>
        <begin position="87"/>
        <end position="372"/>
    </location>
</feature>
<reference evidence="4" key="1">
    <citation type="journal article" date="2014" name="Genome Announc.">
        <title>Draft genome sequence of Colletotrichum sublineola, a destructive pathogen of cultivated sorghum.</title>
        <authorList>
            <person name="Baroncelli R."/>
            <person name="Sanz-Martin J.M."/>
            <person name="Rech G.E."/>
            <person name="Sukno S.A."/>
            <person name="Thon M.R."/>
        </authorList>
    </citation>
    <scope>NUCLEOTIDE SEQUENCE [LARGE SCALE GENOMIC DNA]</scope>
    <source>
        <strain evidence="4">TX430BB</strain>
    </source>
</reference>
<keyword evidence="1" id="KW-0732">Signal</keyword>
<dbReference type="Pfam" id="PF12697">
    <property type="entry name" value="Abhydrolase_6"/>
    <property type="match status" value="1"/>
</dbReference>
<dbReference type="SUPFAM" id="SSF53474">
    <property type="entry name" value="alpha/beta-Hydrolases"/>
    <property type="match status" value="1"/>
</dbReference>
<dbReference type="PANTHER" id="PTHR43194:SF4">
    <property type="entry name" value="AB HYDROLASE-1 DOMAIN-CONTAINING PROTEIN"/>
    <property type="match status" value="1"/>
</dbReference>